<dbReference type="Pfam" id="PF00561">
    <property type="entry name" value="Abhydrolase_1"/>
    <property type="match status" value="1"/>
</dbReference>
<name>A0AAD5TQJ0_9FUNG</name>
<dbReference type="InterPro" id="IPR029058">
    <property type="entry name" value="AB_hydrolase_fold"/>
</dbReference>
<evidence type="ECO:0000313" key="5">
    <source>
        <dbReference type="Proteomes" id="UP001212152"/>
    </source>
</evidence>
<organism evidence="4 5">
    <name type="scientific">Geranomyces variabilis</name>
    <dbReference type="NCBI Taxonomy" id="109894"/>
    <lineage>
        <taxon>Eukaryota</taxon>
        <taxon>Fungi</taxon>
        <taxon>Fungi incertae sedis</taxon>
        <taxon>Chytridiomycota</taxon>
        <taxon>Chytridiomycota incertae sedis</taxon>
        <taxon>Chytridiomycetes</taxon>
        <taxon>Spizellomycetales</taxon>
        <taxon>Powellomycetaceae</taxon>
        <taxon>Geranomyces</taxon>
    </lineage>
</organism>
<proteinExistence type="inferred from homology"/>
<dbReference type="Gene3D" id="3.40.50.1820">
    <property type="entry name" value="alpha/beta hydrolase"/>
    <property type="match status" value="1"/>
</dbReference>
<evidence type="ECO:0000256" key="2">
    <source>
        <dbReference type="SAM" id="MobiDB-lite"/>
    </source>
</evidence>
<reference evidence="4" key="1">
    <citation type="submission" date="2020-05" db="EMBL/GenBank/DDBJ databases">
        <title>Phylogenomic resolution of chytrid fungi.</title>
        <authorList>
            <person name="Stajich J.E."/>
            <person name="Amses K."/>
            <person name="Simmons R."/>
            <person name="Seto K."/>
            <person name="Myers J."/>
            <person name="Bonds A."/>
            <person name="Quandt C.A."/>
            <person name="Barry K."/>
            <person name="Liu P."/>
            <person name="Grigoriev I."/>
            <person name="Longcore J.E."/>
            <person name="James T.Y."/>
        </authorList>
    </citation>
    <scope>NUCLEOTIDE SEQUENCE</scope>
    <source>
        <strain evidence="4">JEL0379</strain>
    </source>
</reference>
<keyword evidence="5" id="KW-1185">Reference proteome</keyword>
<feature type="domain" description="AB hydrolase-1" evidence="3">
    <location>
        <begin position="287"/>
        <end position="421"/>
    </location>
</feature>
<dbReference type="GO" id="GO:0005739">
    <property type="term" value="C:mitochondrion"/>
    <property type="evidence" value="ECO:0007669"/>
    <property type="project" value="TreeGrafter"/>
</dbReference>
<dbReference type="SUPFAM" id="SSF53474">
    <property type="entry name" value="alpha/beta-Hydrolases"/>
    <property type="match status" value="1"/>
</dbReference>
<dbReference type="EMBL" id="JADGJQ010000004">
    <property type="protein sequence ID" value="KAJ3184225.1"/>
    <property type="molecule type" value="Genomic_DNA"/>
</dbReference>
<comment type="caution">
    <text evidence="4">The sequence shown here is derived from an EMBL/GenBank/DDBJ whole genome shotgun (WGS) entry which is preliminary data.</text>
</comment>
<dbReference type="AlphaFoldDB" id="A0AAD5TQJ0"/>
<dbReference type="Proteomes" id="UP001212152">
    <property type="component" value="Unassembled WGS sequence"/>
</dbReference>
<dbReference type="GO" id="GO:0006654">
    <property type="term" value="P:phosphatidic acid biosynthetic process"/>
    <property type="evidence" value="ECO:0007669"/>
    <property type="project" value="TreeGrafter"/>
</dbReference>
<dbReference type="PANTHER" id="PTHR42886:SF29">
    <property type="entry name" value="PUMMELIG, ISOFORM A"/>
    <property type="match status" value="1"/>
</dbReference>
<evidence type="ECO:0000313" key="4">
    <source>
        <dbReference type="EMBL" id="KAJ3184225.1"/>
    </source>
</evidence>
<protein>
    <recommendedName>
        <fullName evidence="3">AB hydrolase-1 domain-containing protein</fullName>
    </recommendedName>
</protein>
<evidence type="ECO:0000259" key="3">
    <source>
        <dbReference type="Pfam" id="PF00561"/>
    </source>
</evidence>
<dbReference type="PANTHER" id="PTHR42886">
    <property type="entry name" value="RE40534P-RELATED"/>
    <property type="match status" value="1"/>
</dbReference>
<sequence>MSVEHVSLRNLAAVLNRNSESLNIFRIAHFSSPSSSSSLLLIWPVARTRPPTSPFLAIRTSIATIPPPRVLLPRFPSRRSRRPSLIPLPKGCDPRLAPPPQPQPEAAESSKRPASHHRPALRVPLAAAAAVRPALRRAAITLRRKMADVQFTATPTVAPKAWSLFTWTPTSVSAAQAAENKLLSKFLYFTPAHQDPPASSTPTPPSTLIARVGLVEINPGELINTLVIDRTDEPGPDEQSMGPGVTKHEIRAGAAGTPPPAGNPVVHLEQDVAPVEEVGQMGKKKKVLVMCHGYGAGLGFFYRNYAGLSEVPGYRIYSLDWLGMANSSRPPFPRIPPAATDAEIESAASSFFVDSLEAWRIKNNIDSFTLMGHSLGGYLSTQYALAHPSRVEKLLLVSPAGVGKQPEVDMRNRPGLLPKLFKTLWTMNVTPMTILRGAGPWGPGLVHKYTTRRFGYLDDAENADLRDYIYHISAQPGSGEFALARLLLPGAWARIPLHDRLAKLQMPTTFLYGASDWMDYRSALAAAPAMRVPTTVARVAESGHHLYLDNPQAFNNAVIAELEGRDKGQRVDGVDYVYES</sequence>
<accession>A0AAD5TQJ0</accession>
<comment type="similarity">
    <text evidence="1">Belongs to the peptidase S33 family. ABHD4/ABHD5 subfamily.</text>
</comment>
<evidence type="ECO:0000256" key="1">
    <source>
        <dbReference type="ARBA" id="ARBA00038097"/>
    </source>
</evidence>
<gene>
    <name evidence="4" type="ORF">HDU87_005072</name>
</gene>
<dbReference type="InterPro" id="IPR000073">
    <property type="entry name" value="AB_hydrolase_1"/>
</dbReference>
<dbReference type="GO" id="GO:0055088">
    <property type="term" value="P:lipid homeostasis"/>
    <property type="evidence" value="ECO:0007669"/>
    <property type="project" value="TreeGrafter"/>
</dbReference>
<feature type="region of interest" description="Disordered" evidence="2">
    <location>
        <begin position="81"/>
        <end position="118"/>
    </location>
</feature>
<dbReference type="GO" id="GO:0042171">
    <property type="term" value="F:lysophosphatidic acid acyltransferase activity"/>
    <property type="evidence" value="ECO:0007669"/>
    <property type="project" value="TreeGrafter"/>
</dbReference>
<dbReference type="GO" id="GO:0052689">
    <property type="term" value="F:carboxylic ester hydrolase activity"/>
    <property type="evidence" value="ECO:0007669"/>
    <property type="project" value="TreeGrafter"/>
</dbReference>